<comment type="caution">
    <text evidence="2">The sequence shown here is derived from an EMBL/GenBank/DDBJ whole genome shotgun (WGS) entry which is preliminary data.</text>
</comment>
<accession>A0A836C916</accession>
<gene>
    <name evidence="2" type="ORF">JKP88DRAFT_282860</name>
</gene>
<feature type="chain" id="PRO_5033011246" evidence="1">
    <location>
        <begin position="21"/>
        <end position="354"/>
    </location>
</feature>
<dbReference type="InterPro" id="IPR052980">
    <property type="entry name" value="Crinkler_effector"/>
</dbReference>
<proteinExistence type="predicted"/>
<evidence type="ECO:0000313" key="2">
    <source>
        <dbReference type="EMBL" id="KAG5176333.1"/>
    </source>
</evidence>
<protein>
    <submittedName>
        <fullName evidence="2">Uncharacterized protein</fullName>
    </submittedName>
</protein>
<sequence>MKAIQVALAAVLPWAAVCWAFLPHSRSHSAIDCGRLKQLEQFAARLPTAQVDANGILNLDPPECFHGHLCDDGRIYVREAYKQLYDKAKNITRVGEPGSPRAGKVLITGSEGIGKSACLWYFLWRLRAEGRPVLVQLGAEAYFFGADGTIVAFGEDSARMGTFYGDPDCWCLTDPAAEARKGHGCGVTVAFMALDAKYFSSFMSINFGYAKQLYMTVWSEAEIEHCRRHLPRFQHLSRKLVQRRFAEWGGLVLYVLVHAGNYYLQQRLQSACGNAAYYGVRTAAVTATPEPRERDYLSDLVFHMEVEDDLKMYHLKWASDHVKRLVLSQIKQTPEELIADMNGAARDPSGRELS</sequence>
<dbReference type="EMBL" id="JAFCMP010000538">
    <property type="protein sequence ID" value="KAG5176333.1"/>
    <property type="molecule type" value="Genomic_DNA"/>
</dbReference>
<organism evidence="2 3">
    <name type="scientific">Tribonema minus</name>
    <dbReference type="NCBI Taxonomy" id="303371"/>
    <lineage>
        <taxon>Eukaryota</taxon>
        <taxon>Sar</taxon>
        <taxon>Stramenopiles</taxon>
        <taxon>Ochrophyta</taxon>
        <taxon>PX clade</taxon>
        <taxon>Xanthophyceae</taxon>
        <taxon>Tribonematales</taxon>
        <taxon>Tribonemataceae</taxon>
        <taxon>Tribonema</taxon>
    </lineage>
</organism>
<feature type="signal peptide" evidence="1">
    <location>
        <begin position="1"/>
        <end position="20"/>
    </location>
</feature>
<dbReference type="Proteomes" id="UP000664859">
    <property type="component" value="Unassembled WGS sequence"/>
</dbReference>
<dbReference type="PANTHER" id="PTHR33129">
    <property type="entry name" value="PROTEIN KINASE DOMAIN-CONTAINING PROTEIN-RELATED"/>
    <property type="match status" value="1"/>
</dbReference>
<evidence type="ECO:0000256" key="1">
    <source>
        <dbReference type="SAM" id="SignalP"/>
    </source>
</evidence>
<keyword evidence="1" id="KW-0732">Signal</keyword>
<name>A0A836C916_9STRA</name>
<keyword evidence="3" id="KW-1185">Reference proteome</keyword>
<evidence type="ECO:0000313" key="3">
    <source>
        <dbReference type="Proteomes" id="UP000664859"/>
    </source>
</evidence>
<dbReference type="AlphaFoldDB" id="A0A836C916"/>
<reference evidence="2" key="1">
    <citation type="submission" date="2021-02" db="EMBL/GenBank/DDBJ databases">
        <title>First Annotated Genome of the Yellow-green Alga Tribonema minus.</title>
        <authorList>
            <person name="Mahan K.M."/>
        </authorList>
    </citation>
    <scope>NUCLEOTIDE SEQUENCE</scope>
    <source>
        <strain evidence="2">UTEX B ZZ1240</strain>
    </source>
</reference>
<dbReference type="OrthoDB" id="434211at2759"/>